<accession>A0ACC3T6S6</accession>
<evidence type="ECO:0000313" key="1">
    <source>
        <dbReference type="EMBL" id="KAK9239469.1"/>
    </source>
</evidence>
<comment type="caution">
    <text evidence="1">The sequence shown here is derived from an EMBL/GenBank/DDBJ whole genome shotgun (WGS) entry which is preliminary data.</text>
</comment>
<dbReference type="EMBL" id="MU971346">
    <property type="protein sequence ID" value="KAK9239469.1"/>
    <property type="molecule type" value="Genomic_DNA"/>
</dbReference>
<name>A0ACC3T6S6_LIPKO</name>
<protein>
    <submittedName>
        <fullName evidence="1">Uncharacterized protein</fullName>
    </submittedName>
</protein>
<sequence length="132" mass="14699">MPARSKRSKANEDNSRKKYRIAPMAEVQELKLNKPLANHDFAEDETQAQCDGTELERPPHNARLVYFAEADKSLKRTKYAGGSERTQRRWRAQLKSSVGGTRSLFEYSFSSSKKDTVSAGGVTGMLSAISAD</sequence>
<evidence type="ECO:0000313" key="2">
    <source>
        <dbReference type="Proteomes" id="UP001433508"/>
    </source>
</evidence>
<organism evidence="1 2">
    <name type="scientific">Lipomyces kononenkoae</name>
    <name type="common">Yeast</name>
    <dbReference type="NCBI Taxonomy" id="34357"/>
    <lineage>
        <taxon>Eukaryota</taxon>
        <taxon>Fungi</taxon>
        <taxon>Dikarya</taxon>
        <taxon>Ascomycota</taxon>
        <taxon>Saccharomycotina</taxon>
        <taxon>Lipomycetes</taxon>
        <taxon>Lipomycetales</taxon>
        <taxon>Lipomycetaceae</taxon>
        <taxon>Lipomyces</taxon>
    </lineage>
</organism>
<gene>
    <name evidence="1" type="ORF">V1525DRAFT_417636</name>
</gene>
<keyword evidence="2" id="KW-1185">Reference proteome</keyword>
<proteinExistence type="predicted"/>
<dbReference type="Proteomes" id="UP001433508">
    <property type="component" value="Unassembled WGS sequence"/>
</dbReference>
<reference evidence="2" key="1">
    <citation type="journal article" date="2024" name="Front. Bioeng. Biotechnol.">
        <title>Genome-scale model development and genomic sequencing of the oleaginous clade Lipomyces.</title>
        <authorList>
            <person name="Czajka J.J."/>
            <person name="Han Y."/>
            <person name="Kim J."/>
            <person name="Mondo S.J."/>
            <person name="Hofstad B.A."/>
            <person name="Robles A."/>
            <person name="Haridas S."/>
            <person name="Riley R."/>
            <person name="LaButti K."/>
            <person name="Pangilinan J."/>
            <person name="Andreopoulos W."/>
            <person name="Lipzen A."/>
            <person name="Yan J."/>
            <person name="Wang M."/>
            <person name="Ng V."/>
            <person name="Grigoriev I.V."/>
            <person name="Spatafora J.W."/>
            <person name="Magnuson J.K."/>
            <person name="Baker S.E."/>
            <person name="Pomraning K.R."/>
        </authorList>
    </citation>
    <scope>NUCLEOTIDE SEQUENCE [LARGE SCALE GENOMIC DNA]</scope>
    <source>
        <strain evidence="2">CBS 7786</strain>
    </source>
</reference>